<evidence type="ECO:0000256" key="2">
    <source>
        <dbReference type="PROSITE-ProRule" id="PRU00176"/>
    </source>
</evidence>
<dbReference type="Pfam" id="PF00076">
    <property type="entry name" value="RRM_1"/>
    <property type="match status" value="2"/>
</dbReference>
<evidence type="ECO:0000256" key="1">
    <source>
        <dbReference type="ARBA" id="ARBA00022884"/>
    </source>
</evidence>
<gene>
    <name evidence="5" type="ORF">G6O67_007931</name>
</gene>
<accession>A0A8H4LRS5</accession>
<dbReference type="GO" id="GO:0003723">
    <property type="term" value="F:RNA binding"/>
    <property type="evidence" value="ECO:0007669"/>
    <property type="project" value="UniProtKB-UniRule"/>
</dbReference>
<sequence>MASAPPDALSAGRRIYLGNLLYSVKPYELEEMLAANGFGDFEKIHISVDPVSARNPGYCFVDFPDSETAQRALSSLSVSIRDRPVKVGPCEPKKQRSRPPNGSDRFAFERWGDWAATSGGGSAEARATPVQANSKGVEQGPHGALNHFDDMVEHGHGHGGRRLYVGGLRKMIDQAQNNREISDIFADFNPTAIGKRITPHEATRAKPGNHHYCFVDFETPEETQAAIQALNGKPLAGGRLKVALAGSIPQKLLERPTDARYSRRAYNADEDAARQAEGAAQASSRALGSLDWRRKQD</sequence>
<dbReference type="OrthoDB" id="272703at2759"/>
<keyword evidence="6" id="KW-1185">Reference proteome</keyword>
<keyword evidence="1 2" id="KW-0694">RNA-binding</keyword>
<dbReference type="Gene3D" id="3.30.70.330">
    <property type="match status" value="2"/>
</dbReference>
<name>A0A8H4LRS5_9HYPO</name>
<dbReference type="SMART" id="SM00360">
    <property type="entry name" value="RRM"/>
    <property type="match status" value="2"/>
</dbReference>
<evidence type="ECO:0000313" key="6">
    <source>
        <dbReference type="Proteomes" id="UP000557566"/>
    </source>
</evidence>
<feature type="domain" description="RRM" evidence="4">
    <location>
        <begin position="13"/>
        <end position="92"/>
    </location>
</feature>
<dbReference type="InterPro" id="IPR035979">
    <property type="entry name" value="RBD_domain_sf"/>
</dbReference>
<dbReference type="EMBL" id="JAAVMX010000009">
    <property type="protein sequence ID" value="KAF4504483.1"/>
    <property type="molecule type" value="Genomic_DNA"/>
</dbReference>
<dbReference type="AlphaFoldDB" id="A0A8H4LRS5"/>
<proteinExistence type="predicted"/>
<comment type="caution">
    <text evidence="5">The sequence shown here is derived from an EMBL/GenBank/DDBJ whole genome shotgun (WGS) entry which is preliminary data.</text>
</comment>
<evidence type="ECO:0000313" key="5">
    <source>
        <dbReference type="EMBL" id="KAF4504483.1"/>
    </source>
</evidence>
<feature type="region of interest" description="Disordered" evidence="3">
    <location>
        <begin position="84"/>
        <end position="106"/>
    </location>
</feature>
<protein>
    <recommendedName>
        <fullName evidence="4">RRM domain-containing protein</fullName>
    </recommendedName>
</protein>
<feature type="domain" description="RRM" evidence="4">
    <location>
        <begin position="161"/>
        <end position="247"/>
    </location>
</feature>
<dbReference type="PANTHER" id="PTHR21245">
    <property type="entry name" value="HETEROGENEOUS NUCLEAR RIBONUCLEOPROTEIN"/>
    <property type="match status" value="1"/>
</dbReference>
<dbReference type="SUPFAM" id="SSF54928">
    <property type="entry name" value="RNA-binding domain, RBD"/>
    <property type="match status" value="1"/>
</dbReference>
<evidence type="ECO:0000259" key="4">
    <source>
        <dbReference type="PROSITE" id="PS50102"/>
    </source>
</evidence>
<feature type="region of interest" description="Disordered" evidence="3">
    <location>
        <begin position="255"/>
        <end position="297"/>
    </location>
</feature>
<dbReference type="Proteomes" id="UP000557566">
    <property type="component" value="Unassembled WGS sequence"/>
</dbReference>
<dbReference type="InterPro" id="IPR000504">
    <property type="entry name" value="RRM_dom"/>
</dbReference>
<dbReference type="PROSITE" id="PS50102">
    <property type="entry name" value="RRM"/>
    <property type="match status" value="2"/>
</dbReference>
<reference evidence="5 6" key="1">
    <citation type="journal article" date="2020" name="Genome Biol. Evol.">
        <title>A new high-quality draft genome assembly of the Chinese cordyceps Ophiocordyceps sinensis.</title>
        <authorList>
            <person name="Shu R."/>
            <person name="Zhang J."/>
            <person name="Meng Q."/>
            <person name="Zhang H."/>
            <person name="Zhou G."/>
            <person name="Li M."/>
            <person name="Wu P."/>
            <person name="Zhao Y."/>
            <person name="Chen C."/>
            <person name="Qin Q."/>
        </authorList>
    </citation>
    <scope>NUCLEOTIDE SEQUENCE [LARGE SCALE GENOMIC DNA]</scope>
    <source>
        <strain evidence="5 6">IOZ07</strain>
    </source>
</reference>
<evidence type="ECO:0000256" key="3">
    <source>
        <dbReference type="SAM" id="MobiDB-lite"/>
    </source>
</evidence>
<dbReference type="InterPro" id="IPR012677">
    <property type="entry name" value="Nucleotide-bd_a/b_plait_sf"/>
</dbReference>
<dbReference type="CDD" id="cd00590">
    <property type="entry name" value="RRM_SF"/>
    <property type="match status" value="1"/>
</dbReference>
<organism evidence="5 6">
    <name type="scientific">Ophiocordyceps sinensis</name>
    <dbReference type="NCBI Taxonomy" id="72228"/>
    <lineage>
        <taxon>Eukaryota</taxon>
        <taxon>Fungi</taxon>
        <taxon>Dikarya</taxon>
        <taxon>Ascomycota</taxon>
        <taxon>Pezizomycotina</taxon>
        <taxon>Sordariomycetes</taxon>
        <taxon>Hypocreomycetidae</taxon>
        <taxon>Hypocreales</taxon>
        <taxon>Ophiocordycipitaceae</taxon>
        <taxon>Ophiocordyceps</taxon>
    </lineage>
</organism>
<feature type="compositionally biased region" description="Low complexity" evidence="3">
    <location>
        <begin position="275"/>
        <end position="286"/>
    </location>
</feature>